<dbReference type="InterPro" id="IPR017852">
    <property type="entry name" value="GPI_EtnP_transferase_1_C"/>
</dbReference>
<protein>
    <recommendedName>
        <fullName evidence="1">GPI ethanolamine phosphate transferase 1</fullName>
        <ecNumber evidence="1">2.-.-.-</ecNumber>
    </recommendedName>
</protein>
<keyword evidence="4" id="KW-1185">Reference proteome</keyword>
<dbReference type="GO" id="GO:0005789">
    <property type="term" value="C:endoplasmic reticulum membrane"/>
    <property type="evidence" value="ECO:0007669"/>
    <property type="project" value="UniProtKB-SubCell"/>
</dbReference>
<dbReference type="EC" id="2.-.-.-" evidence="1"/>
<proteinExistence type="inferred from homology"/>
<feature type="domain" description="GPI ethanolamine phosphate transferase 1 C-terminal" evidence="2">
    <location>
        <begin position="45"/>
        <end position="156"/>
    </location>
</feature>
<keyword evidence="1" id="KW-0808">Transferase</keyword>
<evidence type="ECO:0000259" key="2">
    <source>
        <dbReference type="Pfam" id="PF04987"/>
    </source>
</evidence>
<dbReference type="PANTHER" id="PTHR12250">
    <property type="entry name" value="PHOSPHATIDYLINOSITOL GLYCAN, CLASS N"/>
    <property type="match status" value="1"/>
</dbReference>
<feature type="transmembrane region" description="Helical" evidence="1">
    <location>
        <begin position="97"/>
        <end position="118"/>
    </location>
</feature>
<name>A0A8H8DMG3_9FUNG</name>
<keyword evidence="1" id="KW-0256">Endoplasmic reticulum</keyword>
<gene>
    <name evidence="3" type="ORF">BJ554DRAFT_2607</name>
</gene>
<feature type="transmembrane region" description="Helical" evidence="1">
    <location>
        <begin position="130"/>
        <end position="150"/>
    </location>
</feature>
<dbReference type="AlphaFoldDB" id="A0A8H8DMG3"/>
<organism evidence="3 4">
    <name type="scientific">Olpidium bornovanus</name>
    <dbReference type="NCBI Taxonomy" id="278681"/>
    <lineage>
        <taxon>Eukaryota</taxon>
        <taxon>Fungi</taxon>
        <taxon>Fungi incertae sedis</taxon>
        <taxon>Olpidiomycota</taxon>
        <taxon>Olpidiomycotina</taxon>
        <taxon>Olpidiomycetes</taxon>
        <taxon>Olpidiales</taxon>
        <taxon>Olpidiaceae</taxon>
        <taxon>Olpidium</taxon>
    </lineage>
</organism>
<dbReference type="EMBL" id="JAEFCI010000133">
    <property type="protein sequence ID" value="KAG5463745.1"/>
    <property type="molecule type" value="Genomic_DNA"/>
</dbReference>
<evidence type="ECO:0000256" key="1">
    <source>
        <dbReference type="RuleBase" id="RU367138"/>
    </source>
</evidence>
<dbReference type="InterPro" id="IPR007070">
    <property type="entry name" value="GPI_EtnP_transferase_1"/>
</dbReference>
<comment type="function">
    <text evidence="1">Ethanolamine phosphate transferase involved in glycosylphosphatidylinositol-anchor biosynthesis. Transfers ethanolamine phosphate to the first alpha-1,4-linked mannose of the glycosylphosphatidylinositol precursor of GPI-anchor.</text>
</comment>
<keyword evidence="1" id="KW-0337">GPI-anchor biosynthesis</keyword>
<dbReference type="GO" id="GO:0006506">
    <property type="term" value="P:GPI anchor biosynthetic process"/>
    <property type="evidence" value="ECO:0007669"/>
    <property type="project" value="UniProtKB-UniPathway"/>
</dbReference>
<reference evidence="3 4" key="1">
    <citation type="journal article" name="Sci. Rep.">
        <title>Genome-scale phylogenetic analyses confirm Olpidium as the closest living zoosporic fungus to the non-flagellated, terrestrial fungi.</title>
        <authorList>
            <person name="Chang Y."/>
            <person name="Rochon D."/>
            <person name="Sekimoto S."/>
            <person name="Wang Y."/>
            <person name="Chovatia M."/>
            <person name="Sandor L."/>
            <person name="Salamov A."/>
            <person name="Grigoriev I.V."/>
            <person name="Stajich J.E."/>
            <person name="Spatafora J.W."/>
        </authorList>
    </citation>
    <scope>NUCLEOTIDE SEQUENCE [LARGE SCALE GENOMIC DNA]</scope>
    <source>
        <strain evidence="3">S191</strain>
    </source>
</reference>
<dbReference type="Pfam" id="PF04987">
    <property type="entry name" value="PigN"/>
    <property type="match status" value="1"/>
</dbReference>
<accession>A0A8H8DMG3</accession>
<keyword evidence="1" id="KW-0472">Membrane</keyword>
<keyword evidence="1" id="KW-1133">Transmembrane helix</keyword>
<comment type="similarity">
    <text evidence="1">Belongs to the PIGG/PIGN/PIGO family. PIGN subfamily.</text>
</comment>
<comment type="subcellular location">
    <subcellularLocation>
        <location evidence="1">Endoplasmic reticulum membrane</location>
        <topology evidence="1">Multi-pass membrane protein</topology>
    </subcellularLocation>
</comment>
<evidence type="ECO:0000313" key="3">
    <source>
        <dbReference type="EMBL" id="KAG5463745.1"/>
    </source>
</evidence>
<keyword evidence="1" id="KW-0812">Transmembrane</keyword>
<dbReference type="OrthoDB" id="2748310at2759"/>
<dbReference type="PANTHER" id="PTHR12250:SF0">
    <property type="entry name" value="GPI ETHANOLAMINE PHOSPHATE TRANSFERASE 1"/>
    <property type="match status" value="1"/>
</dbReference>
<dbReference type="UniPathway" id="UPA00196"/>
<dbReference type="Proteomes" id="UP000673691">
    <property type="component" value="Unassembled WGS sequence"/>
</dbReference>
<sequence>MRHSVGCIFFFHWAALTDENEAIDVKTTSVFVTRTVGMKDPLTPPSGSRPLLSDDLRTTFFFLVFFHAAFFGTGNVASVSSFSLEAVLRLLPVFDPFSMGALLVLKIVVPFALLSAAFGVLTRVLRLDSAALFGIVTSTVDVMTLDFFYAVRNEGSWLDIGTSISCFVIASCFGILLLVLSAVAQVLVGDVNVRPPERVKDKPT</sequence>
<feature type="transmembrane region" description="Helical" evidence="1">
    <location>
        <begin position="59"/>
        <end position="77"/>
    </location>
</feature>
<evidence type="ECO:0000313" key="4">
    <source>
        <dbReference type="Proteomes" id="UP000673691"/>
    </source>
</evidence>
<comment type="pathway">
    <text evidence="1">Glycolipid biosynthesis; glycosylphosphatidylinositol-anchor biosynthesis.</text>
</comment>
<comment type="caution">
    <text evidence="3">The sequence shown here is derived from an EMBL/GenBank/DDBJ whole genome shotgun (WGS) entry which is preliminary data.</text>
</comment>
<feature type="transmembrane region" description="Helical" evidence="1">
    <location>
        <begin position="162"/>
        <end position="188"/>
    </location>
</feature>
<comment type="caution">
    <text evidence="1">Lacks conserved residue(s) required for the propagation of feature annotation.</text>
</comment>
<dbReference type="GO" id="GO:0051377">
    <property type="term" value="F:mannose-ethanolamine phosphotransferase activity"/>
    <property type="evidence" value="ECO:0007669"/>
    <property type="project" value="UniProtKB-UniRule"/>
</dbReference>